<dbReference type="Proteomes" id="UP000294003">
    <property type="component" value="Unassembled WGS sequence"/>
</dbReference>
<reference evidence="8 9" key="1">
    <citation type="submission" date="2018-06" db="EMBL/GenBank/DDBJ databases">
        <title>Complete Genomes of Monosporascus.</title>
        <authorList>
            <person name="Robinson A.J."/>
            <person name="Natvig D.O."/>
        </authorList>
    </citation>
    <scope>NUCLEOTIDE SEQUENCE [LARGE SCALE GENOMIC DNA]</scope>
    <source>
        <strain evidence="8 9">CBS 609.92</strain>
    </source>
</reference>
<dbReference type="Gene3D" id="1.10.630.10">
    <property type="entry name" value="Cytochrome P450"/>
    <property type="match status" value="1"/>
</dbReference>
<dbReference type="InterPro" id="IPR036396">
    <property type="entry name" value="Cyt_P450_sf"/>
</dbReference>
<sequence>MLLLPVELIAEYARQPEDVVSFDKYVREVMHSMYSLFGDNMLDNNIQKPIVWKELVQKLRYKIDMMNEEMVAALTDTLISQMDENGEIKINVWDTAMKFLSRTSNRIVCGYPLCHNEEFLEATIDYAVNVFSLAIYIRFIPPFLRPPFGATKAEAGP</sequence>
<comment type="cofactor">
    <cofactor evidence="1">
        <name>heme</name>
        <dbReference type="ChEBI" id="CHEBI:30413"/>
    </cofactor>
</comment>
<evidence type="ECO:0000256" key="4">
    <source>
        <dbReference type="ARBA" id="ARBA00022723"/>
    </source>
</evidence>
<keyword evidence="6" id="KW-0408">Iron</keyword>
<name>A0ABY0GU69_9PEZI</name>
<evidence type="ECO:0000256" key="2">
    <source>
        <dbReference type="ARBA" id="ARBA00010617"/>
    </source>
</evidence>
<dbReference type="EMBL" id="QJNS01000461">
    <property type="protein sequence ID" value="RYO77448.1"/>
    <property type="molecule type" value="Genomic_DNA"/>
</dbReference>
<evidence type="ECO:0000256" key="6">
    <source>
        <dbReference type="ARBA" id="ARBA00023004"/>
    </source>
</evidence>
<comment type="caution">
    <text evidence="8">The sequence shown here is derived from an EMBL/GenBank/DDBJ whole genome shotgun (WGS) entry which is preliminary data.</text>
</comment>
<keyword evidence="7" id="KW-0503">Monooxygenase</keyword>
<gene>
    <name evidence="8" type="ORF">DL762_009266</name>
</gene>
<evidence type="ECO:0000256" key="7">
    <source>
        <dbReference type="ARBA" id="ARBA00023033"/>
    </source>
</evidence>
<dbReference type="PANTHER" id="PTHR46206">
    <property type="entry name" value="CYTOCHROME P450"/>
    <property type="match status" value="1"/>
</dbReference>
<keyword evidence="4" id="KW-0479">Metal-binding</keyword>
<accession>A0ABY0GU69</accession>
<comment type="similarity">
    <text evidence="2">Belongs to the cytochrome P450 family.</text>
</comment>
<dbReference type="PANTHER" id="PTHR46206:SF1">
    <property type="entry name" value="P450, PUTATIVE (EUROFUNG)-RELATED"/>
    <property type="match status" value="1"/>
</dbReference>
<evidence type="ECO:0000256" key="5">
    <source>
        <dbReference type="ARBA" id="ARBA00023002"/>
    </source>
</evidence>
<keyword evidence="5" id="KW-0560">Oxidoreductase</keyword>
<protein>
    <recommendedName>
        <fullName evidence="10">Cytochrome P450</fullName>
    </recommendedName>
</protein>
<evidence type="ECO:0000256" key="1">
    <source>
        <dbReference type="ARBA" id="ARBA00001971"/>
    </source>
</evidence>
<proteinExistence type="inferred from homology"/>
<evidence type="ECO:0000313" key="9">
    <source>
        <dbReference type="Proteomes" id="UP000294003"/>
    </source>
</evidence>
<evidence type="ECO:0008006" key="10">
    <source>
        <dbReference type="Google" id="ProtNLM"/>
    </source>
</evidence>
<dbReference type="SUPFAM" id="SSF48264">
    <property type="entry name" value="Cytochrome P450"/>
    <property type="match status" value="1"/>
</dbReference>
<evidence type="ECO:0000256" key="3">
    <source>
        <dbReference type="ARBA" id="ARBA00022617"/>
    </source>
</evidence>
<keyword evidence="3" id="KW-0349">Heme</keyword>
<organism evidence="8 9">
    <name type="scientific">Monosporascus cannonballus</name>
    <dbReference type="NCBI Taxonomy" id="155416"/>
    <lineage>
        <taxon>Eukaryota</taxon>
        <taxon>Fungi</taxon>
        <taxon>Dikarya</taxon>
        <taxon>Ascomycota</taxon>
        <taxon>Pezizomycotina</taxon>
        <taxon>Sordariomycetes</taxon>
        <taxon>Xylariomycetidae</taxon>
        <taxon>Xylariales</taxon>
        <taxon>Xylariales incertae sedis</taxon>
        <taxon>Monosporascus</taxon>
    </lineage>
</organism>
<evidence type="ECO:0000313" key="8">
    <source>
        <dbReference type="EMBL" id="RYO77448.1"/>
    </source>
</evidence>
<keyword evidence="9" id="KW-1185">Reference proteome</keyword>